<accession>A0AA36GZ81</accession>
<evidence type="ECO:0000256" key="1">
    <source>
        <dbReference type="SAM" id="Coils"/>
    </source>
</evidence>
<keyword evidence="3" id="KW-1185">Reference proteome</keyword>
<dbReference type="EMBL" id="CATQJL010000305">
    <property type="protein sequence ID" value="CAJ0601063.1"/>
    <property type="molecule type" value="Genomic_DNA"/>
</dbReference>
<dbReference type="AlphaFoldDB" id="A0AA36GZ81"/>
<name>A0AA36GZ81_CYLNA</name>
<reference evidence="2" key="1">
    <citation type="submission" date="2023-07" db="EMBL/GenBank/DDBJ databases">
        <authorList>
            <consortium name="CYATHOMIX"/>
        </authorList>
    </citation>
    <scope>NUCLEOTIDE SEQUENCE</scope>
    <source>
        <strain evidence="2">N/A</strain>
    </source>
</reference>
<organism evidence="2 3">
    <name type="scientific">Cylicocyclus nassatus</name>
    <name type="common">Nematode worm</name>
    <dbReference type="NCBI Taxonomy" id="53992"/>
    <lineage>
        <taxon>Eukaryota</taxon>
        <taxon>Metazoa</taxon>
        <taxon>Ecdysozoa</taxon>
        <taxon>Nematoda</taxon>
        <taxon>Chromadorea</taxon>
        <taxon>Rhabditida</taxon>
        <taxon>Rhabditina</taxon>
        <taxon>Rhabditomorpha</taxon>
        <taxon>Strongyloidea</taxon>
        <taxon>Strongylidae</taxon>
        <taxon>Cylicocyclus</taxon>
    </lineage>
</organism>
<feature type="coiled-coil region" evidence="1">
    <location>
        <begin position="54"/>
        <end position="151"/>
    </location>
</feature>
<dbReference type="Proteomes" id="UP001176961">
    <property type="component" value="Unassembled WGS sequence"/>
</dbReference>
<evidence type="ECO:0000313" key="2">
    <source>
        <dbReference type="EMBL" id="CAJ0601063.1"/>
    </source>
</evidence>
<proteinExistence type="predicted"/>
<sequence length="155" mass="17665">MDADMISAALRLRAQVIASKELLVREENAVGPSDHYSDLHRDALSSALKEEQLVEDLLAKRQEQLDRIRALSAQIDPAKLQRAKELLQEKQELVKKRDELQALLKEKNLTLSDIQARKGRITDHDAKLSHLRELAEDREQLQSYMKSTSKKISAS</sequence>
<evidence type="ECO:0000313" key="3">
    <source>
        <dbReference type="Proteomes" id="UP001176961"/>
    </source>
</evidence>
<comment type="caution">
    <text evidence="2">The sequence shown here is derived from an EMBL/GenBank/DDBJ whole genome shotgun (WGS) entry which is preliminary data.</text>
</comment>
<protein>
    <submittedName>
        <fullName evidence="2">Uncharacterized protein</fullName>
    </submittedName>
</protein>
<gene>
    <name evidence="2" type="ORF">CYNAS_LOCUS13046</name>
</gene>
<keyword evidence="1" id="KW-0175">Coiled coil</keyword>